<keyword evidence="3" id="KW-1185">Reference proteome</keyword>
<evidence type="ECO:0000313" key="2">
    <source>
        <dbReference type="EMBL" id="KAL0125883.1"/>
    </source>
</evidence>
<comment type="caution">
    <text evidence="2">The sequence shown here is derived from an EMBL/GenBank/DDBJ whole genome shotgun (WGS) entry which is preliminary data.</text>
</comment>
<sequence>MSTFSPCRNSREQNGSFVMSCRINFISGNVIDTAVHINFYCRQRLCQLSITKWMQIMEKTAHVQDIRKEKQFLRVLDIICIRARVYDRRAQFNDESFIFKGEIKVAMPRRRARVTMFPTKLEGNCKQPRLSSRSSPFNPNPSSSLSSPPSRSPQPARAERRDNPSFDSLGWLKHDTKQ</sequence>
<feature type="region of interest" description="Disordered" evidence="1">
    <location>
        <begin position="123"/>
        <end position="178"/>
    </location>
</feature>
<feature type="compositionally biased region" description="Low complexity" evidence="1">
    <location>
        <begin position="128"/>
        <end position="149"/>
    </location>
</feature>
<dbReference type="Proteomes" id="UP001430953">
    <property type="component" value="Unassembled WGS sequence"/>
</dbReference>
<protein>
    <submittedName>
        <fullName evidence="2">Uncharacterized protein</fullName>
    </submittedName>
</protein>
<dbReference type="AlphaFoldDB" id="A0AAW2GE94"/>
<organism evidence="2 3">
    <name type="scientific">Cardiocondyla obscurior</name>
    <dbReference type="NCBI Taxonomy" id="286306"/>
    <lineage>
        <taxon>Eukaryota</taxon>
        <taxon>Metazoa</taxon>
        <taxon>Ecdysozoa</taxon>
        <taxon>Arthropoda</taxon>
        <taxon>Hexapoda</taxon>
        <taxon>Insecta</taxon>
        <taxon>Pterygota</taxon>
        <taxon>Neoptera</taxon>
        <taxon>Endopterygota</taxon>
        <taxon>Hymenoptera</taxon>
        <taxon>Apocrita</taxon>
        <taxon>Aculeata</taxon>
        <taxon>Formicoidea</taxon>
        <taxon>Formicidae</taxon>
        <taxon>Myrmicinae</taxon>
        <taxon>Cardiocondyla</taxon>
    </lineage>
</organism>
<evidence type="ECO:0000256" key="1">
    <source>
        <dbReference type="SAM" id="MobiDB-lite"/>
    </source>
</evidence>
<evidence type="ECO:0000313" key="3">
    <source>
        <dbReference type="Proteomes" id="UP001430953"/>
    </source>
</evidence>
<accession>A0AAW2GE94</accession>
<proteinExistence type="predicted"/>
<name>A0AAW2GE94_9HYME</name>
<gene>
    <name evidence="2" type="ORF">PUN28_004741</name>
</gene>
<reference evidence="2 3" key="1">
    <citation type="submission" date="2023-03" db="EMBL/GenBank/DDBJ databases">
        <title>High recombination rates correlate with genetic variation in Cardiocondyla obscurior ants.</title>
        <authorList>
            <person name="Errbii M."/>
        </authorList>
    </citation>
    <scope>NUCLEOTIDE SEQUENCE [LARGE SCALE GENOMIC DNA]</scope>
    <source>
        <strain evidence="2">Alpha-2009</strain>
        <tissue evidence="2">Whole body</tissue>
    </source>
</reference>
<dbReference type="EMBL" id="JADYXP020000004">
    <property type="protein sequence ID" value="KAL0125883.1"/>
    <property type="molecule type" value="Genomic_DNA"/>
</dbReference>